<dbReference type="GO" id="GO:0032153">
    <property type="term" value="C:cell division site"/>
    <property type="evidence" value="ECO:0007669"/>
    <property type="project" value="TreeGrafter"/>
</dbReference>
<reference evidence="2 3" key="1">
    <citation type="journal article" date="2016" name="Genome Biol. Evol.">
        <title>Divergent and convergent evolution of fungal pathogenicity.</title>
        <authorList>
            <person name="Shang Y."/>
            <person name="Xiao G."/>
            <person name="Zheng P."/>
            <person name="Cen K."/>
            <person name="Zhan S."/>
            <person name="Wang C."/>
        </authorList>
    </citation>
    <scope>NUCLEOTIDE SEQUENCE [LARGE SCALE GENOMIC DNA]</scope>
    <source>
        <strain evidence="2 3">RCEF 264</strain>
    </source>
</reference>
<dbReference type="AlphaFoldDB" id="A0A167WXZ2"/>
<organism evidence="2 3">
    <name type="scientific">Niveomyces insectorum RCEF 264</name>
    <dbReference type="NCBI Taxonomy" id="1081102"/>
    <lineage>
        <taxon>Eukaryota</taxon>
        <taxon>Fungi</taxon>
        <taxon>Dikarya</taxon>
        <taxon>Ascomycota</taxon>
        <taxon>Pezizomycotina</taxon>
        <taxon>Sordariomycetes</taxon>
        <taxon>Hypocreomycetidae</taxon>
        <taxon>Hypocreales</taxon>
        <taxon>Cordycipitaceae</taxon>
        <taxon>Niveomyces</taxon>
    </lineage>
</organism>
<feature type="region of interest" description="Disordered" evidence="1">
    <location>
        <begin position="1"/>
        <end position="244"/>
    </location>
</feature>
<dbReference type="InterPro" id="IPR052945">
    <property type="entry name" value="Mitotic_Regulator"/>
</dbReference>
<dbReference type="SMART" id="SM00671">
    <property type="entry name" value="SEL1"/>
    <property type="match status" value="3"/>
</dbReference>
<dbReference type="Pfam" id="PF08238">
    <property type="entry name" value="Sel1"/>
    <property type="match status" value="3"/>
</dbReference>
<dbReference type="InterPro" id="IPR011990">
    <property type="entry name" value="TPR-like_helical_dom_sf"/>
</dbReference>
<evidence type="ECO:0000313" key="3">
    <source>
        <dbReference type="Proteomes" id="UP000076874"/>
    </source>
</evidence>
<accession>A0A167WXZ2</accession>
<feature type="region of interest" description="Disordered" evidence="1">
    <location>
        <begin position="257"/>
        <end position="304"/>
    </location>
</feature>
<feature type="compositionally biased region" description="Basic and acidic residues" evidence="1">
    <location>
        <begin position="169"/>
        <end position="184"/>
    </location>
</feature>
<gene>
    <name evidence="2" type="ORF">SPI_02955</name>
</gene>
<feature type="compositionally biased region" description="Basic and acidic residues" evidence="1">
    <location>
        <begin position="1"/>
        <end position="29"/>
    </location>
</feature>
<evidence type="ECO:0000256" key="1">
    <source>
        <dbReference type="SAM" id="MobiDB-lite"/>
    </source>
</evidence>
<feature type="compositionally biased region" description="Low complexity" evidence="1">
    <location>
        <begin position="281"/>
        <end position="300"/>
    </location>
</feature>
<proteinExistence type="predicted"/>
<dbReference type="Gene3D" id="1.25.40.10">
    <property type="entry name" value="Tetratricopeptide repeat domain"/>
    <property type="match status" value="1"/>
</dbReference>
<feature type="compositionally biased region" description="Low complexity" evidence="1">
    <location>
        <begin position="146"/>
        <end position="164"/>
    </location>
</feature>
<feature type="compositionally biased region" description="Pro residues" evidence="1">
    <location>
        <begin position="55"/>
        <end position="65"/>
    </location>
</feature>
<dbReference type="STRING" id="1081102.A0A167WXZ2"/>
<feature type="compositionally biased region" description="Low complexity" evidence="1">
    <location>
        <begin position="101"/>
        <end position="110"/>
    </location>
</feature>
<feature type="compositionally biased region" description="Low complexity" evidence="1">
    <location>
        <begin position="126"/>
        <end position="136"/>
    </location>
</feature>
<keyword evidence="3" id="KW-1185">Reference proteome</keyword>
<dbReference type="PANTHER" id="PTHR43628">
    <property type="entry name" value="ACTIVATOR OF C KINASE PROTEIN 1-RELATED"/>
    <property type="match status" value="1"/>
</dbReference>
<feature type="compositionally biased region" description="Polar residues" evidence="1">
    <location>
        <begin position="266"/>
        <end position="277"/>
    </location>
</feature>
<dbReference type="Proteomes" id="UP000076874">
    <property type="component" value="Unassembled WGS sequence"/>
</dbReference>
<dbReference type="InterPro" id="IPR006597">
    <property type="entry name" value="Sel1-like"/>
</dbReference>
<feature type="compositionally biased region" description="Basic residues" evidence="1">
    <location>
        <begin position="185"/>
        <end position="196"/>
    </location>
</feature>
<evidence type="ECO:0000313" key="2">
    <source>
        <dbReference type="EMBL" id="OAA64308.1"/>
    </source>
</evidence>
<dbReference type="SUPFAM" id="SSF81901">
    <property type="entry name" value="HCP-like"/>
    <property type="match status" value="1"/>
</dbReference>
<sequence>MGLRDLLKKKGEGGDGEGDGNRDTNKYNYDDDNDNDDAGTPSGRGQQQHRRDGAPPRPPPAPPLETPTFTFLRSEPPPSYTDDLGYAPQGRDERSGYSPSQQQQQQQQQQYGGFDDSDGSNHLHADGGASSPASRAGGRRSFDVFRTVGRSRSRSASVASKTSTGGDNQYKEKEKDRDGHGLGEHHRHRLSHRLHLSRTPSTSSRVPADLPEIVLPSPEDNTGGAGGNRDAPSFSSLGTDPAAAVESQWEKRATILALENERQRSRPTTPDSQQQERLGSRGRPTTATTATPRSRSNSAAVSSKELDAKIQDAIRLHEAGDLEQSTRMFGQLADPRGDNNPLSQVLYGLALRHGWGCAPDPEAAVRYLSAAASNAAAVEDMALRAGVAKGGAAKGELVLAIFELANCFRHGWGLERDPLAAKQYYETAANLGDTDAMNEVAWCYLEGFGCKKDKFAAAKYYRLAEKNGNKTLGNTWIWKEKYDPDKQKKK</sequence>
<dbReference type="OrthoDB" id="2148946at2759"/>
<protein>
    <submittedName>
        <fullName evidence="2">Tetratricopeptide-like helical</fullName>
    </submittedName>
</protein>
<dbReference type="PANTHER" id="PTHR43628:SF1">
    <property type="entry name" value="CHITIN SYNTHASE REGULATORY FACTOR 2-RELATED"/>
    <property type="match status" value="1"/>
</dbReference>
<dbReference type="EMBL" id="AZHD01000004">
    <property type="protein sequence ID" value="OAA64308.1"/>
    <property type="molecule type" value="Genomic_DNA"/>
</dbReference>
<comment type="caution">
    <text evidence="2">The sequence shown here is derived from an EMBL/GenBank/DDBJ whole genome shotgun (WGS) entry which is preliminary data.</text>
</comment>
<dbReference type="FunFam" id="1.25.40.10:FF:001244">
    <property type="entry name" value="HCP-like protein"/>
    <property type="match status" value="1"/>
</dbReference>
<dbReference type="GO" id="GO:0010972">
    <property type="term" value="P:negative regulation of G2/M transition of mitotic cell cycle"/>
    <property type="evidence" value="ECO:0007669"/>
    <property type="project" value="TreeGrafter"/>
</dbReference>
<name>A0A167WXZ2_9HYPO</name>